<keyword evidence="4" id="KW-1185">Reference proteome</keyword>
<keyword evidence="2" id="KW-1133">Transmembrane helix</keyword>
<name>A0A5R8ZGR5_9PSED</name>
<dbReference type="InterPro" id="IPR007690">
    <property type="entry name" value="T2SS_GspM"/>
</dbReference>
<accession>A0A5R8ZGR5</accession>
<dbReference type="Pfam" id="PF04612">
    <property type="entry name" value="T2SSM"/>
    <property type="match status" value="1"/>
</dbReference>
<dbReference type="AlphaFoldDB" id="A0A5R8ZGR5"/>
<dbReference type="GO" id="GO:0015628">
    <property type="term" value="P:protein secretion by the type II secretion system"/>
    <property type="evidence" value="ECO:0007669"/>
    <property type="project" value="InterPro"/>
</dbReference>
<keyword evidence="2" id="KW-0472">Membrane</keyword>
<evidence type="ECO:0000256" key="2">
    <source>
        <dbReference type="SAM" id="Phobius"/>
    </source>
</evidence>
<gene>
    <name evidence="3" type="ORF">FEM01_01870</name>
</gene>
<evidence type="ECO:0000313" key="3">
    <source>
        <dbReference type="EMBL" id="TLP64950.1"/>
    </source>
</evidence>
<reference evidence="3 4" key="1">
    <citation type="submission" date="2019-05" db="EMBL/GenBank/DDBJ databases">
        <title>Pseudomonas sp. SC006 isolated from lettuce that can produce HBGAs.</title>
        <authorList>
            <person name="Wang D."/>
            <person name="Liao N."/>
            <person name="Liu D."/>
            <person name="Zhang Z."/>
            <person name="Zou S."/>
        </authorList>
    </citation>
    <scope>NUCLEOTIDE SEQUENCE [LARGE SCALE GENOMIC DNA]</scope>
    <source>
        <strain evidence="3 4">SC006</strain>
    </source>
</reference>
<keyword evidence="2" id="KW-0812">Transmembrane</keyword>
<organism evidence="3 4">
    <name type="scientific">Pseudomonas mosselii</name>
    <dbReference type="NCBI Taxonomy" id="78327"/>
    <lineage>
        <taxon>Bacteria</taxon>
        <taxon>Pseudomonadati</taxon>
        <taxon>Pseudomonadota</taxon>
        <taxon>Gammaproteobacteria</taxon>
        <taxon>Pseudomonadales</taxon>
        <taxon>Pseudomonadaceae</taxon>
        <taxon>Pseudomonas</taxon>
    </lineage>
</organism>
<sequence length="195" mass="21885">MVNPVTPTTVLQAMTSKHSLHRWRGQWLQFKARALAVWRGLAPRERRMLVGTALLLMGLFSWLVLIQPPLQKIEYWQVETAKLRGQSQALEQLLREVPVSSAGQSLEAALRQSLDARGLAGYYQLTPMQSGWQLTFEAAQADVVIGWLIINPRQFSLYVVEARLQRASEAEADDRAGTLSGTVRMDQARDAKEAS</sequence>
<dbReference type="EMBL" id="VAUO01000001">
    <property type="protein sequence ID" value="TLP64950.1"/>
    <property type="molecule type" value="Genomic_DNA"/>
</dbReference>
<feature type="compositionally biased region" description="Basic and acidic residues" evidence="1">
    <location>
        <begin position="186"/>
        <end position="195"/>
    </location>
</feature>
<comment type="caution">
    <text evidence="3">The sequence shown here is derived from an EMBL/GenBank/DDBJ whole genome shotgun (WGS) entry which is preliminary data.</text>
</comment>
<evidence type="ECO:0000256" key="1">
    <source>
        <dbReference type="SAM" id="MobiDB-lite"/>
    </source>
</evidence>
<dbReference type="Proteomes" id="UP000309819">
    <property type="component" value="Unassembled WGS sequence"/>
</dbReference>
<dbReference type="OrthoDB" id="6994843at2"/>
<proteinExistence type="predicted"/>
<dbReference type="GO" id="GO:0015627">
    <property type="term" value="C:type II protein secretion system complex"/>
    <property type="evidence" value="ECO:0007669"/>
    <property type="project" value="InterPro"/>
</dbReference>
<feature type="region of interest" description="Disordered" evidence="1">
    <location>
        <begin position="171"/>
        <end position="195"/>
    </location>
</feature>
<feature type="transmembrane region" description="Helical" evidence="2">
    <location>
        <begin position="48"/>
        <end position="65"/>
    </location>
</feature>
<protein>
    <submittedName>
        <fullName evidence="3">Type II secretion system protein M</fullName>
    </submittedName>
</protein>
<evidence type="ECO:0000313" key="4">
    <source>
        <dbReference type="Proteomes" id="UP000309819"/>
    </source>
</evidence>